<comment type="caution">
    <text evidence="3">The sequence shown here is derived from an EMBL/GenBank/DDBJ whole genome shotgun (WGS) entry which is preliminary data.</text>
</comment>
<feature type="coiled-coil region" evidence="1">
    <location>
        <begin position="662"/>
        <end position="741"/>
    </location>
</feature>
<dbReference type="Pfam" id="PF04388">
    <property type="entry name" value="Hamartin"/>
    <property type="match status" value="1"/>
</dbReference>
<keyword evidence="1" id="KW-0175">Coiled coil</keyword>
<dbReference type="PANTHER" id="PTHR15154">
    <property type="entry name" value="HAMARTIN"/>
    <property type="match status" value="1"/>
</dbReference>
<dbReference type="InterPro" id="IPR007483">
    <property type="entry name" value="Hamartin"/>
</dbReference>
<gene>
    <name evidence="3" type="ORF">K493DRAFT_312581</name>
</gene>
<dbReference type="OrthoDB" id="6022054at2759"/>
<protein>
    <recommendedName>
        <fullName evidence="5">Hamartin-domain-containing protein</fullName>
    </recommendedName>
</protein>
<dbReference type="FunCoup" id="A0A1Y1YT01">
    <property type="interactions" value="1"/>
</dbReference>
<dbReference type="GO" id="GO:0032007">
    <property type="term" value="P:negative regulation of TOR signaling"/>
    <property type="evidence" value="ECO:0007669"/>
    <property type="project" value="TreeGrafter"/>
</dbReference>
<feature type="coiled-coil region" evidence="1">
    <location>
        <begin position="572"/>
        <end position="624"/>
    </location>
</feature>
<dbReference type="STRING" id="1314790.A0A1Y1YT01"/>
<proteinExistence type="predicted"/>
<evidence type="ECO:0008006" key="5">
    <source>
        <dbReference type="Google" id="ProtNLM"/>
    </source>
</evidence>
<dbReference type="AlphaFoldDB" id="A0A1Y1YT01"/>
<evidence type="ECO:0000256" key="1">
    <source>
        <dbReference type="SAM" id="Coils"/>
    </source>
</evidence>
<feature type="region of interest" description="Disordered" evidence="2">
    <location>
        <begin position="437"/>
        <end position="461"/>
    </location>
</feature>
<feature type="region of interest" description="Disordered" evidence="2">
    <location>
        <begin position="806"/>
        <end position="838"/>
    </location>
</feature>
<dbReference type="PANTHER" id="PTHR15154:SF2">
    <property type="entry name" value="HAMARTIN"/>
    <property type="match status" value="1"/>
</dbReference>
<dbReference type="GO" id="GO:0033596">
    <property type="term" value="C:TSC1-TSC2 complex"/>
    <property type="evidence" value="ECO:0007669"/>
    <property type="project" value="TreeGrafter"/>
</dbReference>
<dbReference type="EMBL" id="MCFE01000074">
    <property type="protein sequence ID" value="ORY01089.1"/>
    <property type="molecule type" value="Genomic_DNA"/>
</dbReference>
<organism evidence="3 4">
    <name type="scientific">Basidiobolus meristosporus CBS 931.73</name>
    <dbReference type="NCBI Taxonomy" id="1314790"/>
    <lineage>
        <taxon>Eukaryota</taxon>
        <taxon>Fungi</taxon>
        <taxon>Fungi incertae sedis</taxon>
        <taxon>Zoopagomycota</taxon>
        <taxon>Entomophthoromycotina</taxon>
        <taxon>Basidiobolomycetes</taxon>
        <taxon>Basidiobolales</taxon>
        <taxon>Basidiobolaceae</taxon>
        <taxon>Basidiobolus</taxon>
    </lineage>
</organism>
<accession>A0A1Y1YT01</accession>
<dbReference type="Proteomes" id="UP000193498">
    <property type="component" value="Unassembled WGS sequence"/>
</dbReference>
<evidence type="ECO:0000256" key="2">
    <source>
        <dbReference type="SAM" id="MobiDB-lite"/>
    </source>
</evidence>
<name>A0A1Y1YT01_9FUNG</name>
<dbReference type="GO" id="GO:0051726">
    <property type="term" value="P:regulation of cell cycle"/>
    <property type="evidence" value="ECO:0007669"/>
    <property type="project" value="TreeGrafter"/>
</dbReference>
<evidence type="ECO:0000313" key="3">
    <source>
        <dbReference type="EMBL" id="ORY01089.1"/>
    </source>
</evidence>
<dbReference type="InParanoid" id="A0A1Y1YT01"/>
<reference evidence="3 4" key="1">
    <citation type="submission" date="2016-07" db="EMBL/GenBank/DDBJ databases">
        <title>Pervasive Adenine N6-methylation of Active Genes in Fungi.</title>
        <authorList>
            <consortium name="DOE Joint Genome Institute"/>
            <person name="Mondo S.J."/>
            <person name="Dannebaum R.O."/>
            <person name="Kuo R.C."/>
            <person name="Labutti K."/>
            <person name="Haridas S."/>
            <person name="Kuo A."/>
            <person name="Salamov A."/>
            <person name="Ahrendt S.R."/>
            <person name="Lipzen A."/>
            <person name="Sullivan W."/>
            <person name="Andreopoulos W.B."/>
            <person name="Clum A."/>
            <person name="Lindquist E."/>
            <person name="Daum C."/>
            <person name="Ramamoorthy G.K."/>
            <person name="Gryganskyi A."/>
            <person name="Culley D."/>
            <person name="Magnuson J.K."/>
            <person name="James T.Y."/>
            <person name="O'Malley M.A."/>
            <person name="Stajich J.E."/>
            <person name="Spatafora J.W."/>
            <person name="Visel A."/>
            <person name="Grigoriev I.V."/>
        </authorList>
    </citation>
    <scope>NUCLEOTIDE SEQUENCE [LARGE SCALE GENOMIC DNA]</scope>
    <source>
        <strain evidence="3 4">CBS 931.73</strain>
    </source>
</reference>
<keyword evidence="4" id="KW-1185">Reference proteome</keyword>
<sequence>MTVKEVIRFIAKEFHKSMYLDDFVASFDGDDGDLDKLSLELQQLYMNSSQPADSETLSAQHLILLKCLRKLLFLLGEERFVSDWWEPFIKPLLCSQNRYRPLVDECNGLILDAMSFKPSEISSQAFDFRQLVFDLYLSQPESSILERTWLENLEKILLSYGSLHIKDFFVVINEYFVKRASRLQVLVLLVNFLRRQDIHVHYITQSTLLDSIIQSLLIDTSVTTLTMGLTVLSMLLPHIVPVLPALLPKLLVIISRMLCWGRDKSNANEEKSTTNWEIDEASMDEDLIAPNASVVFTLVYGIFPCNLIKFIRSPTEYVELYQAAMESESKFPWIEEDTDQLRSKAQTYLSQHISHPNFVISDVASELKNISQWFKLEPSDIVVECLKYHGPSKAQQYLQSQADAASDLIKRQPVAAPAGGMASFDVDNDEWPQASASLPLDQAKPQANEPDQTSESLMKDEQQSSLVDIIKIHKALKQGMEITNWDPWQMLKINTYSTEYNNFTLKYGFSEADLTDQEKVKFLQREVLLLKNEINFETYLKQQYMQQMGRLHRDRMVESTVEAERQTMYNTCRSLQAEVRVLKETLSRQRAEAGATKSKHVNWENELNNKLRRYRDERKKWNSESLHLRQKIQECEVCDMEDFSLILECYRIFELENQIMIQDTMVQKIQEYEKRIEQLTGQLSLWEEERQSMSLQSKRLETFIGHWKIMESALNAAEDTIHALNGKASEQEQKIIQLTQRQVGEEAAAQKELVKSKLHEILETQTSKINQELQEKTTALEDIKTRNIQLQELVLQLKADLEIAKEAQHSRSPDQEDQPYQTQQTLPPELEEFMHHTS</sequence>
<evidence type="ECO:0000313" key="4">
    <source>
        <dbReference type="Proteomes" id="UP000193498"/>
    </source>
</evidence>